<protein>
    <submittedName>
        <fullName evidence="2">Uncharacterized protein</fullName>
    </submittedName>
</protein>
<name>A0A8T5GF89_9ARCH</name>
<dbReference type="PROSITE" id="PS51257">
    <property type="entry name" value="PROKAR_LIPOPROTEIN"/>
    <property type="match status" value="1"/>
</dbReference>
<feature type="compositionally biased region" description="Polar residues" evidence="1">
    <location>
        <begin position="28"/>
        <end position="42"/>
    </location>
</feature>
<organism evidence="2 3">
    <name type="scientific">Candidatus Iainarchaeum sp</name>
    <dbReference type="NCBI Taxonomy" id="3101447"/>
    <lineage>
        <taxon>Archaea</taxon>
        <taxon>Candidatus Iainarchaeota</taxon>
        <taxon>Candidatus Iainarchaeia</taxon>
        <taxon>Candidatus Iainarchaeales</taxon>
        <taxon>Candidatus Iainarchaeaceae</taxon>
        <taxon>Candidatus Iainarchaeum</taxon>
    </lineage>
</organism>
<reference evidence="2" key="1">
    <citation type="journal article" date="2021" name="ISME J.">
        <title>Mercury methylation by metabolically versatile and cosmopolitan marine bacteria.</title>
        <authorList>
            <person name="Lin H."/>
            <person name="Ascher D.B."/>
            <person name="Myung Y."/>
            <person name="Lamborg C.H."/>
            <person name="Hallam S.J."/>
            <person name="Gionfriddo C.M."/>
            <person name="Holt K.E."/>
            <person name="Moreau J.W."/>
        </authorList>
    </citation>
    <scope>NUCLEOTIDE SEQUENCE</scope>
    <source>
        <strain evidence="2">SI075_bin30</strain>
    </source>
</reference>
<accession>A0A8T5GF89</accession>
<evidence type="ECO:0000256" key="1">
    <source>
        <dbReference type="SAM" id="MobiDB-lite"/>
    </source>
</evidence>
<dbReference type="Proteomes" id="UP000722459">
    <property type="component" value="Unassembled WGS sequence"/>
</dbReference>
<comment type="caution">
    <text evidence="2">The sequence shown here is derived from an EMBL/GenBank/DDBJ whole genome shotgun (WGS) entry which is preliminary data.</text>
</comment>
<gene>
    <name evidence="2" type="ORF">HON47_02870</name>
</gene>
<feature type="region of interest" description="Disordered" evidence="1">
    <location>
        <begin position="28"/>
        <end position="56"/>
    </location>
</feature>
<proteinExistence type="predicted"/>
<evidence type="ECO:0000313" key="3">
    <source>
        <dbReference type="Proteomes" id="UP000722459"/>
    </source>
</evidence>
<dbReference type="EMBL" id="JABJNZ010000038">
    <property type="protein sequence ID" value="MBT4870490.1"/>
    <property type="molecule type" value="Genomic_DNA"/>
</dbReference>
<sequence>MKKIIFILITLIIALSLFGCAQENNQEANTISDETTTPNLQESPIVDEPTNTSNLPNSLSESTCHLISGSKLGELFNLTYDKFSGDSFPKSNYANCSYQFKELIADQFAKKIELYIYAEDNSEEALEKYTSRRQTDLYEDITNQFSGNANIVDITLEGITSKIIAVKGKYKIELTIPKSSTSNEDLKLHKPGLIEAMKIILSNLN</sequence>
<evidence type="ECO:0000313" key="2">
    <source>
        <dbReference type="EMBL" id="MBT4870490.1"/>
    </source>
</evidence>
<dbReference type="AlphaFoldDB" id="A0A8T5GF89"/>